<evidence type="ECO:0000313" key="8">
    <source>
        <dbReference type="EMBL" id="MET6996609.1"/>
    </source>
</evidence>
<name>A0ABV2T0Q5_9BACT</name>
<comment type="subcellular location">
    <subcellularLocation>
        <location evidence="1">Cell envelope</location>
    </subcellularLocation>
</comment>
<dbReference type="Gene3D" id="2.40.50.100">
    <property type="match status" value="1"/>
</dbReference>
<comment type="similarity">
    <text evidence="2">Belongs to the membrane fusion protein (MFP) (TC 8.A.1) family.</text>
</comment>
<dbReference type="InterPro" id="IPR006143">
    <property type="entry name" value="RND_pump_MFP"/>
</dbReference>
<dbReference type="Gene3D" id="2.40.420.20">
    <property type="match status" value="1"/>
</dbReference>
<dbReference type="InterPro" id="IPR058625">
    <property type="entry name" value="MdtA-like_BSH"/>
</dbReference>
<organism evidence="8 9">
    <name type="scientific">Chitinophaga defluvii</name>
    <dbReference type="NCBI Taxonomy" id="3163343"/>
    <lineage>
        <taxon>Bacteria</taxon>
        <taxon>Pseudomonadati</taxon>
        <taxon>Bacteroidota</taxon>
        <taxon>Chitinophagia</taxon>
        <taxon>Chitinophagales</taxon>
        <taxon>Chitinophagaceae</taxon>
        <taxon>Chitinophaga</taxon>
    </lineage>
</organism>
<dbReference type="InterPro" id="IPR058624">
    <property type="entry name" value="MdtA-like_HH"/>
</dbReference>
<feature type="coiled-coil region" evidence="3">
    <location>
        <begin position="127"/>
        <end position="178"/>
    </location>
</feature>
<evidence type="ECO:0000259" key="4">
    <source>
        <dbReference type="Pfam" id="PF25876"/>
    </source>
</evidence>
<proteinExistence type="inferred from homology"/>
<dbReference type="NCBIfam" id="TIGR01730">
    <property type="entry name" value="RND_mfp"/>
    <property type="match status" value="1"/>
</dbReference>
<dbReference type="InterPro" id="IPR058627">
    <property type="entry name" value="MdtA-like_C"/>
</dbReference>
<keyword evidence="9" id="KW-1185">Reference proteome</keyword>
<dbReference type="Pfam" id="PF25876">
    <property type="entry name" value="HH_MFP_RND"/>
    <property type="match status" value="1"/>
</dbReference>
<dbReference type="Gene3D" id="2.40.30.170">
    <property type="match status" value="1"/>
</dbReference>
<evidence type="ECO:0000256" key="2">
    <source>
        <dbReference type="ARBA" id="ARBA00009477"/>
    </source>
</evidence>
<feature type="domain" description="Multidrug resistance protein MdtA-like alpha-helical hairpin" evidence="4">
    <location>
        <begin position="122"/>
        <end position="185"/>
    </location>
</feature>
<feature type="domain" description="Multidrug resistance protein MdtA-like beta-barrel" evidence="6">
    <location>
        <begin position="225"/>
        <end position="309"/>
    </location>
</feature>
<dbReference type="SUPFAM" id="SSF111369">
    <property type="entry name" value="HlyD-like secretion proteins"/>
    <property type="match status" value="1"/>
</dbReference>
<dbReference type="Pfam" id="PF25967">
    <property type="entry name" value="RND-MFP_C"/>
    <property type="match status" value="1"/>
</dbReference>
<sequence>MLQFNFQRPFFQKHRQGRVYLWIGICLTGSIIGGACGNGKAPSAGMGGPHMKATVSATTVNPTSYTIDEKFPATLIANNIVELRPDVTGYLEAIRVKDGSNVSKGQVLYEVDKSRYAAAYGQVGASLQQAQADLAQKQRDLERYQNLLSHDAISKQTVDQAATAVKTAEANVAAAKAAVQKAGTDVNHAVLRAPLSGKIGIAQVKVGDIINAGQTLVNTIVNENPMFADFDVPQARIGEFTGGSKQMAGEPARKFYLQFADSSRYDQTGKILAINNIVDPQTGTIRVRLEFPNKNGWLKSGMSCVVVMEYNTGANQLAIPAKAIIQTLAETNVYVLGPGDVVQPRPIEPGPITDSMLIIRKGLSAGDKVIVEGLQKVRPGDTVNVQMK</sequence>
<evidence type="ECO:0000256" key="1">
    <source>
        <dbReference type="ARBA" id="ARBA00004196"/>
    </source>
</evidence>
<dbReference type="Pfam" id="PF25944">
    <property type="entry name" value="Beta-barrel_RND"/>
    <property type="match status" value="1"/>
</dbReference>
<dbReference type="PANTHER" id="PTHR30158">
    <property type="entry name" value="ACRA/E-RELATED COMPONENT OF DRUG EFFLUX TRANSPORTER"/>
    <property type="match status" value="1"/>
</dbReference>
<protein>
    <submittedName>
        <fullName evidence="8">Efflux RND transporter periplasmic adaptor subunit</fullName>
    </submittedName>
</protein>
<evidence type="ECO:0000313" key="9">
    <source>
        <dbReference type="Proteomes" id="UP001549749"/>
    </source>
</evidence>
<accession>A0ABV2T0Q5</accession>
<feature type="domain" description="Multidrug resistance protein MdtA-like barrel-sandwich hybrid" evidence="5">
    <location>
        <begin position="79"/>
        <end position="220"/>
    </location>
</feature>
<dbReference type="Proteomes" id="UP001549749">
    <property type="component" value="Unassembled WGS sequence"/>
</dbReference>
<evidence type="ECO:0000259" key="6">
    <source>
        <dbReference type="Pfam" id="PF25944"/>
    </source>
</evidence>
<dbReference type="RefSeq" id="WP_354659251.1">
    <property type="nucleotide sequence ID" value="NZ_JBEXAC010000001.1"/>
</dbReference>
<dbReference type="Pfam" id="PF25917">
    <property type="entry name" value="BSH_RND"/>
    <property type="match status" value="1"/>
</dbReference>
<gene>
    <name evidence="8" type="ORF">ABR189_04490</name>
</gene>
<evidence type="ECO:0000259" key="7">
    <source>
        <dbReference type="Pfam" id="PF25967"/>
    </source>
</evidence>
<reference evidence="8 9" key="1">
    <citation type="submission" date="2024-06" db="EMBL/GenBank/DDBJ databases">
        <title>Chitinophaga defluvii sp. nov., isolated from municipal sewage.</title>
        <authorList>
            <person name="Zhang L."/>
        </authorList>
    </citation>
    <scope>NUCLEOTIDE SEQUENCE [LARGE SCALE GENOMIC DNA]</scope>
    <source>
        <strain evidence="8 9">H8</strain>
    </source>
</reference>
<dbReference type="EMBL" id="JBEXAC010000001">
    <property type="protein sequence ID" value="MET6996609.1"/>
    <property type="molecule type" value="Genomic_DNA"/>
</dbReference>
<evidence type="ECO:0000256" key="3">
    <source>
        <dbReference type="SAM" id="Coils"/>
    </source>
</evidence>
<evidence type="ECO:0000259" key="5">
    <source>
        <dbReference type="Pfam" id="PF25917"/>
    </source>
</evidence>
<feature type="domain" description="Multidrug resistance protein MdtA-like C-terminal permuted SH3" evidence="7">
    <location>
        <begin position="317"/>
        <end position="376"/>
    </location>
</feature>
<dbReference type="Gene3D" id="1.10.287.470">
    <property type="entry name" value="Helix hairpin bin"/>
    <property type="match status" value="1"/>
</dbReference>
<comment type="caution">
    <text evidence="8">The sequence shown here is derived from an EMBL/GenBank/DDBJ whole genome shotgun (WGS) entry which is preliminary data.</text>
</comment>
<dbReference type="InterPro" id="IPR058626">
    <property type="entry name" value="MdtA-like_b-barrel"/>
</dbReference>
<keyword evidence="3" id="KW-0175">Coiled coil</keyword>